<keyword evidence="2" id="KW-0472">Membrane</keyword>
<dbReference type="EMBL" id="CP086365">
    <property type="protein sequence ID" value="UNI24727.1"/>
    <property type="molecule type" value="Genomic_DNA"/>
</dbReference>
<evidence type="ECO:0000256" key="2">
    <source>
        <dbReference type="SAM" id="Phobius"/>
    </source>
</evidence>
<evidence type="ECO:0000313" key="4">
    <source>
        <dbReference type="Proteomes" id="UP000829364"/>
    </source>
</evidence>
<gene>
    <name evidence="3" type="ORF">JDV02_010452</name>
</gene>
<dbReference type="KEGG" id="ptkz:JDV02_010452"/>
<keyword evidence="2" id="KW-1133">Transmembrane helix</keyword>
<sequence length="429" mass="48780">MLLPKQFACGLRPAMGGIILLTLLVSVAYYLYNTSWQAVVSLRTGSSSSSWWPHRLTSLGEPHDSTPGRKPPGIGVSGLVFYGRRDRAACLRCYLDRNLVDNGGWLEEVLFLVNTDDEKDLEYLEEIIASNPQRYKKLIVPGEKLWIYSLYKAWQRLERGRYYVKVDDDIVWIADDAIPRIVSRKMQHPHDFAVSANIINNPPLGFMHHHLGALHPYFPDIKAPKDDENNNKNSDSNSGNKKTSGDANLASWRPSRDPPWDGPSDYTWPLDRAPPHKNHRWLRVRNETMMGQTPAASLTYEVWGPSYESWAIAAQMHYSLLENMEGGDDGLDAYKFHPPWDMGGERIRINLICVYGDDILDTNPANWTEGRSDEDMLAIDLPKRLRRPVIVVGEALAAHYQYGDQRNLSDTDVLARYQSLAKDRACLSK</sequence>
<feature type="transmembrane region" description="Helical" evidence="2">
    <location>
        <begin position="12"/>
        <end position="32"/>
    </location>
</feature>
<protein>
    <submittedName>
        <fullName evidence="3">Uncharacterized protein</fullName>
    </submittedName>
</protein>
<accession>A0A9Q8QUI2</accession>
<feature type="region of interest" description="Disordered" evidence="1">
    <location>
        <begin position="222"/>
        <end position="271"/>
    </location>
</feature>
<keyword evidence="4" id="KW-1185">Reference proteome</keyword>
<evidence type="ECO:0000313" key="3">
    <source>
        <dbReference type="EMBL" id="UNI24727.1"/>
    </source>
</evidence>
<dbReference type="Proteomes" id="UP000829364">
    <property type="component" value="Chromosome 12"/>
</dbReference>
<keyword evidence="2" id="KW-0812">Transmembrane</keyword>
<dbReference type="OrthoDB" id="5593235at2759"/>
<name>A0A9Q8QUI2_9HYPO</name>
<evidence type="ECO:0000256" key="1">
    <source>
        <dbReference type="SAM" id="MobiDB-lite"/>
    </source>
</evidence>
<reference evidence="3" key="1">
    <citation type="submission" date="2021-11" db="EMBL/GenBank/DDBJ databases">
        <title>Purpureocillium_takamizusanense_genome.</title>
        <authorList>
            <person name="Nguyen N.-H."/>
        </authorList>
    </citation>
    <scope>NUCLEOTIDE SEQUENCE</scope>
    <source>
        <strain evidence="3">PT3</strain>
    </source>
</reference>
<dbReference type="SUPFAM" id="SSF53448">
    <property type="entry name" value="Nucleotide-diphospho-sugar transferases"/>
    <property type="match status" value="1"/>
</dbReference>
<dbReference type="GeneID" id="72072396"/>
<organism evidence="3 4">
    <name type="scientific">Purpureocillium takamizusanense</name>
    <dbReference type="NCBI Taxonomy" id="2060973"/>
    <lineage>
        <taxon>Eukaryota</taxon>
        <taxon>Fungi</taxon>
        <taxon>Dikarya</taxon>
        <taxon>Ascomycota</taxon>
        <taxon>Pezizomycotina</taxon>
        <taxon>Sordariomycetes</taxon>
        <taxon>Hypocreomycetidae</taxon>
        <taxon>Hypocreales</taxon>
        <taxon>Ophiocordycipitaceae</taxon>
        <taxon>Purpureocillium</taxon>
    </lineage>
</organism>
<proteinExistence type="predicted"/>
<dbReference type="RefSeq" id="XP_047848208.1">
    <property type="nucleotide sequence ID" value="XM_047992194.1"/>
</dbReference>
<dbReference type="AlphaFoldDB" id="A0A9Q8QUI2"/>
<dbReference type="InterPro" id="IPR029044">
    <property type="entry name" value="Nucleotide-diphossugar_trans"/>
</dbReference>
<feature type="compositionally biased region" description="Low complexity" evidence="1">
    <location>
        <begin position="231"/>
        <end position="242"/>
    </location>
</feature>